<protein>
    <recommendedName>
        <fullName evidence="7">Thioredoxin domain-containing protein</fullName>
    </recommendedName>
</protein>
<reference evidence="8 9" key="1">
    <citation type="journal article" date="2019" name="Int. J. Syst. Evol. Microbiol.">
        <title>The Global Catalogue of Microorganisms (GCM) 10K type strain sequencing project: providing services to taxonomists for standard genome sequencing and annotation.</title>
        <authorList>
            <consortium name="The Broad Institute Genomics Platform"/>
            <consortium name="The Broad Institute Genome Sequencing Center for Infectious Disease"/>
            <person name="Wu L."/>
            <person name="Ma J."/>
        </authorList>
    </citation>
    <scope>NUCLEOTIDE SEQUENCE [LARGE SCALE GENOMIC DNA]</scope>
    <source>
        <strain evidence="8 9">JCM 14736</strain>
    </source>
</reference>
<proteinExistence type="inferred from homology"/>
<keyword evidence="9" id="KW-1185">Reference proteome</keyword>
<evidence type="ECO:0000256" key="1">
    <source>
        <dbReference type="ARBA" id="ARBA00005791"/>
    </source>
</evidence>
<keyword evidence="2" id="KW-0732">Signal</keyword>
<feature type="transmembrane region" description="Helical" evidence="6">
    <location>
        <begin position="20"/>
        <end position="41"/>
    </location>
</feature>
<keyword evidence="4" id="KW-1015">Disulfide bond</keyword>
<evidence type="ECO:0000313" key="8">
    <source>
        <dbReference type="EMBL" id="GAA1777696.1"/>
    </source>
</evidence>
<feature type="domain" description="Thioredoxin" evidence="7">
    <location>
        <begin position="41"/>
        <end position="231"/>
    </location>
</feature>
<dbReference type="InterPro" id="IPR036249">
    <property type="entry name" value="Thioredoxin-like_sf"/>
</dbReference>
<comment type="similarity">
    <text evidence="1">Belongs to the thioredoxin family. DsbA subfamily.</text>
</comment>
<dbReference type="InterPro" id="IPR012336">
    <property type="entry name" value="Thioredoxin-like_fold"/>
</dbReference>
<dbReference type="Pfam" id="PF13462">
    <property type="entry name" value="Thioredoxin_4"/>
    <property type="match status" value="1"/>
</dbReference>
<dbReference type="Gene3D" id="3.40.30.10">
    <property type="entry name" value="Glutaredoxin"/>
    <property type="match status" value="1"/>
</dbReference>
<evidence type="ECO:0000256" key="2">
    <source>
        <dbReference type="ARBA" id="ARBA00022729"/>
    </source>
</evidence>
<keyword evidence="5" id="KW-0676">Redox-active center</keyword>
<keyword evidence="3" id="KW-0560">Oxidoreductase</keyword>
<sequence>MTTPSDSTRPRRLSTSTRAALIVIPAVILLAVVAIAVSILARPATPAPSADAPASVSDVVAADSHVLDDGGPGAPTLVEFLDFECEACGAFYPYGEEIRKQYDGKLTYVIRYFPMPGHRNSMTAALAVEAAAQQGKFEQMYRQMFETQAEWGEKQTSEAPRFREYAQRLGLDLAAYDAAVADPKTRDRVQKDFDAARLLGATGTPTFFLDGRKLELTSVTDLTDALDRALAAKSGA</sequence>
<dbReference type="PANTHER" id="PTHR13887:SF14">
    <property type="entry name" value="DISULFIDE BOND FORMATION PROTEIN D"/>
    <property type="match status" value="1"/>
</dbReference>
<organism evidence="8 9">
    <name type="scientific">Leucobacter iarius</name>
    <dbReference type="NCBI Taxonomy" id="333963"/>
    <lineage>
        <taxon>Bacteria</taxon>
        <taxon>Bacillati</taxon>
        <taxon>Actinomycetota</taxon>
        <taxon>Actinomycetes</taxon>
        <taxon>Micrococcales</taxon>
        <taxon>Microbacteriaceae</taxon>
        <taxon>Leucobacter</taxon>
    </lineage>
</organism>
<gene>
    <name evidence="8" type="ORF">GCM10009768_02800</name>
</gene>
<evidence type="ECO:0000256" key="4">
    <source>
        <dbReference type="ARBA" id="ARBA00023157"/>
    </source>
</evidence>
<evidence type="ECO:0000313" key="9">
    <source>
        <dbReference type="Proteomes" id="UP001500851"/>
    </source>
</evidence>
<dbReference type="PANTHER" id="PTHR13887">
    <property type="entry name" value="GLUTATHIONE S-TRANSFERASE KAPPA"/>
    <property type="match status" value="1"/>
</dbReference>
<keyword evidence="6" id="KW-0812">Transmembrane</keyword>
<keyword evidence="6" id="KW-1133">Transmembrane helix</keyword>
<name>A0ABN2L774_9MICO</name>
<dbReference type="PROSITE" id="PS51352">
    <property type="entry name" value="THIOREDOXIN_2"/>
    <property type="match status" value="1"/>
</dbReference>
<dbReference type="EMBL" id="BAAAOB010000001">
    <property type="protein sequence ID" value="GAA1777696.1"/>
    <property type="molecule type" value="Genomic_DNA"/>
</dbReference>
<evidence type="ECO:0000256" key="3">
    <source>
        <dbReference type="ARBA" id="ARBA00023002"/>
    </source>
</evidence>
<dbReference type="RefSeq" id="WP_344028379.1">
    <property type="nucleotide sequence ID" value="NZ_BAAAOB010000001.1"/>
</dbReference>
<evidence type="ECO:0000256" key="6">
    <source>
        <dbReference type="SAM" id="Phobius"/>
    </source>
</evidence>
<dbReference type="Proteomes" id="UP001500851">
    <property type="component" value="Unassembled WGS sequence"/>
</dbReference>
<dbReference type="SUPFAM" id="SSF52833">
    <property type="entry name" value="Thioredoxin-like"/>
    <property type="match status" value="1"/>
</dbReference>
<evidence type="ECO:0000256" key="5">
    <source>
        <dbReference type="ARBA" id="ARBA00023284"/>
    </source>
</evidence>
<dbReference type="InterPro" id="IPR013766">
    <property type="entry name" value="Thioredoxin_domain"/>
</dbReference>
<comment type="caution">
    <text evidence="8">The sequence shown here is derived from an EMBL/GenBank/DDBJ whole genome shotgun (WGS) entry which is preliminary data.</text>
</comment>
<keyword evidence="6" id="KW-0472">Membrane</keyword>
<accession>A0ABN2L774</accession>
<evidence type="ECO:0000259" key="7">
    <source>
        <dbReference type="PROSITE" id="PS51352"/>
    </source>
</evidence>